<dbReference type="Gene3D" id="3.40.50.300">
    <property type="entry name" value="P-loop containing nucleotide triphosphate hydrolases"/>
    <property type="match status" value="1"/>
</dbReference>
<evidence type="ECO:0000313" key="3">
    <source>
        <dbReference type="Proteomes" id="UP001139311"/>
    </source>
</evidence>
<name>A0A9X1LB94_9PROT</name>
<sequence length="399" mass="44441">QARKEATTHLTEAENPELPATTRVKSSWQSRVSSQWQSTLEGFKTGPDPVLNLRLDRTGKTETLRLSELAWPARRGEEHRPRHAVLQHAYARTIHKAQGRTTDFAIIHAGDGLDASRAYVAMTRHRRDVLVVADAGAIAHRLASDGEKPTREAVRMAFLRSAKASAEGLNASDYVADRGAWLRTGDPKALPETARETRMQAVMRFAKLAAQKVGKVIRWRPERVRAIQPPEQAPAQARPQQPAPRQQARREPSKPRLDVPLLERMTRTYAVKVSQGAMGFSEAVDALVAADRRDAVRGVEIHWNPVHHIATPKGGRRARDPDFWTDRLMQRIDAFEQGGVDRLWPEVARMREQAKAQAARASQQGQAPAKGRRGVPQAARTPPPAARGAGHDRGPRMRR</sequence>
<gene>
    <name evidence="2" type="ORF">LHA35_28255</name>
</gene>
<evidence type="ECO:0008006" key="4">
    <source>
        <dbReference type="Google" id="ProtNLM"/>
    </source>
</evidence>
<feature type="region of interest" description="Disordered" evidence="1">
    <location>
        <begin position="228"/>
        <end position="259"/>
    </location>
</feature>
<dbReference type="CDD" id="cd18809">
    <property type="entry name" value="SF1_C_RecD"/>
    <property type="match status" value="1"/>
</dbReference>
<proteinExistence type="predicted"/>
<feature type="compositionally biased region" description="Basic and acidic residues" evidence="1">
    <location>
        <begin position="389"/>
        <end position="399"/>
    </location>
</feature>
<dbReference type="AlphaFoldDB" id="A0A9X1LB94"/>
<feature type="region of interest" description="Disordered" evidence="1">
    <location>
        <begin position="1"/>
        <end position="25"/>
    </location>
</feature>
<dbReference type="InterPro" id="IPR027417">
    <property type="entry name" value="P-loop_NTPase"/>
</dbReference>
<comment type="caution">
    <text evidence="2">The sequence shown here is derived from an EMBL/GenBank/DDBJ whole genome shotgun (WGS) entry which is preliminary data.</text>
</comment>
<feature type="region of interest" description="Disordered" evidence="1">
    <location>
        <begin position="354"/>
        <end position="399"/>
    </location>
</feature>
<accession>A0A9X1LB94</accession>
<feature type="non-terminal residue" evidence="2">
    <location>
        <position position="1"/>
    </location>
</feature>
<keyword evidence="3" id="KW-1185">Reference proteome</keyword>
<evidence type="ECO:0000313" key="2">
    <source>
        <dbReference type="EMBL" id="MCB4825594.1"/>
    </source>
</evidence>
<feature type="compositionally biased region" description="Low complexity" evidence="1">
    <location>
        <begin position="355"/>
        <end position="369"/>
    </location>
</feature>
<evidence type="ECO:0000256" key="1">
    <source>
        <dbReference type="SAM" id="MobiDB-lite"/>
    </source>
</evidence>
<organism evidence="2 3">
    <name type="scientific">Roseicella aerolata</name>
    <dbReference type="NCBI Taxonomy" id="2883479"/>
    <lineage>
        <taxon>Bacteria</taxon>
        <taxon>Pseudomonadati</taxon>
        <taxon>Pseudomonadota</taxon>
        <taxon>Alphaproteobacteria</taxon>
        <taxon>Acetobacterales</taxon>
        <taxon>Roseomonadaceae</taxon>
        <taxon>Roseicella</taxon>
    </lineage>
</organism>
<reference evidence="2" key="1">
    <citation type="submission" date="2021-10" db="EMBL/GenBank/DDBJ databases">
        <title>Roseicella aerolatum sp. nov., isolated from aerosols of e-waste dismantling site.</title>
        <authorList>
            <person name="Qin T."/>
        </authorList>
    </citation>
    <scope>NUCLEOTIDE SEQUENCE</scope>
    <source>
        <strain evidence="2">GB24</strain>
    </source>
</reference>
<dbReference type="SUPFAM" id="SSF52540">
    <property type="entry name" value="P-loop containing nucleoside triphosphate hydrolases"/>
    <property type="match status" value="1"/>
</dbReference>
<dbReference type="EMBL" id="JAJAQI010000149">
    <property type="protein sequence ID" value="MCB4825594.1"/>
    <property type="molecule type" value="Genomic_DNA"/>
</dbReference>
<dbReference type="Proteomes" id="UP001139311">
    <property type="component" value="Unassembled WGS sequence"/>
</dbReference>
<feature type="compositionally biased region" description="Basic and acidic residues" evidence="1">
    <location>
        <begin position="248"/>
        <end position="257"/>
    </location>
</feature>
<feature type="compositionally biased region" description="Low complexity" evidence="1">
    <location>
        <begin position="228"/>
        <end position="246"/>
    </location>
</feature>
<protein>
    <recommendedName>
        <fullName evidence="4">UvrD-like helicase C-terminal domain-containing protein</fullName>
    </recommendedName>
</protein>